<dbReference type="GO" id="GO:0005509">
    <property type="term" value="F:calcium ion binding"/>
    <property type="evidence" value="ECO:0007669"/>
    <property type="project" value="InterPro"/>
</dbReference>
<dbReference type="GO" id="GO:0005737">
    <property type="term" value="C:cytoplasm"/>
    <property type="evidence" value="ECO:0007669"/>
    <property type="project" value="TreeGrafter"/>
</dbReference>
<evidence type="ECO:0000313" key="6">
    <source>
        <dbReference type="EMBL" id="CBK22698.2"/>
    </source>
</evidence>
<dbReference type="InParanoid" id="D8M2X5"/>
<feature type="coiled-coil region" evidence="2">
    <location>
        <begin position="185"/>
        <end position="278"/>
    </location>
</feature>
<dbReference type="GeneID" id="24923205"/>
<dbReference type="PANTHER" id="PTHR11216:SF174">
    <property type="entry name" value="GH06923P"/>
    <property type="match status" value="1"/>
</dbReference>
<dbReference type="PROSITE" id="PS00018">
    <property type="entry name" value="EF_HAND_1"/>
    <property type="match status" value="2"/>
</dbReference>
<gene>
    <name evidence="6" type="ORF">GSBLH_T00007081001</name>
</gene>
<evidence type="ECO:0000256" key="1">
    <source>
        <dbReference type="ARBA" id="ARBA00022837"/>
    </source>
</evidence>
<reference evidence="6" key="1">
    <citation type="submission" date="2010-02" db="EMBL/GenBank/DDBJ databases">
        <title>Sequencing and annotation of the Blastocystis hominis genome.</title>
        <authorList>
            <person name="Wincker P."/>
        </authorList>
    </citation>
    <scope>NUCLEOTIDE SEQUENCE</scope>
    <source>
        <strain evidence="6">Singapore isolate B</strain>
    </source>
</reference>
<keyword evidence="7" id="KW-1185">Reference proteome</keyword>
<dbReference type="PANTHER" id="PTHR11216">
    <property type="entry name" value="EH DOMAIN"/>
    <property type="match status" value="1"/>
</dbReference>
<evidence type="ECO:0000256" key="2">
    <source>
        <dbReference type="SAM" id="Coils"/>
    </source>
</evidence>
<keyword evidence="2" id="KW-0175">Coiled coil</keyword>
<dbReference type="InterPro" id="IPR000261">
    <property type="entry name" value="EH_dom"/>
</dbReference>
<dbReference type="InterPro" id="IPR002048">
    <property type="entry name" value="EF_hand_dom"/>
</dbReference>
<dbReference type="GO" id="GO:0016197">
    <property type="term" value="P:endosomal transport"/>
    <property type="evidence" value="ECO:0007669"/>
    <property type="project" value="TreeGrafter"/>
</dbReference>
<dbReference type="SMART" id="SM00027">
    <property type="entry name" value="EH"/>
    <property type="match status" value="1"/>
</dbReference>
<feature type="domain" description="EF-hand" evidence="5">
    <location>
        <begin position="31"/>
        <end position="66"/>
    </location>
</feature>
<dbReference type="Pfam" id="PF13499">
    <property type="entry name" value="EF-hand_7"/>
    <property type="match status" value="1"/>
</dbReference>
<feature type="domain" description="EH" evidence="4">
    <location>
        <begin position="32"/>
        <end position="121"/>
    </location>
</feature>
<feature type="compositionally biased region" description="Acidic residues" evidence="3">
    <location>
        <begin position="408"/>
        <end position="417"/>
    </location>
</feature>
<dbReference type="SUPFAM" id="SSF47473">
    <property type="entry name" value="EF-hand"/>
    <property type="match status" value="1"/>
</dbReference>
<dbReference type="RefSeq" id="XP_012896746.1">
    <property type="nucleotide sequence ID" value="XM_013041292.1"/>
</dbReference>
<proteinExistence type="predicted"/>
<dbReference type="EMBL" id="FN668650">
    <property type="protein sequence ID" value="CBK22698.2"/>
    <property type="molecule type" value="Genomic_DNA"/>
</dbReference>
<dbReference type="Gene3D" id="1.10.238.10">
    <property type="entry name" value="EF-hand"/>
    <property type="match status" value="1"/>
</dbReference>
<accession>D8M2X5</accession>
<sequence>MDFNDLLFGDSEFAAPSAQQPQDDVFALSEQDRNRYKNLFDSMDTDHDGYLSREEVANYVSQNSLPVDSLDEVFALCDVDQDGFLSLPEFTSAAHIFYLHQTGVPIPSALPSSLTDQPATESEAPTNDFMFDFEAMDSTSQPNPISPSALQSSLNLDLIPTPRMDDLFDDEASEEGGNPFSASAARYIEDHRAEEEEELNALKDATNVPAVVCENREKLAQLWQFNMRQWRERALSLREKEKEVQDQKRENERLRKEIKDAEKKLRELQDSTELQLKRIVNRQGKLNNALVDNQLDYPIRAEFDDIDLADLFSPPDPAPKLPVPKSLTVKTAMQSAAPVAYDVLDQDASLDAPSTVNLFTSPVEEINGSKARARGDLNAPPAITFKAFQRSRKARSFAPLGAGADADAISESEESDEDMKPAELAAFPAFSRKKTGREEDVMGSKQWYRGVYAKHQQQQLEDERRAGGGNGATSP</sequence>
<dbReference type="PROSITE" id="PS50222">
    <property type="entry name" value="EF_HAND_2"/>
    <property type="match status" value="2"/>
</dbReference>
<dbReference type="InterPro" id="IPR018247">
    <property type="entry name" value="EF_Hand_1_Ca_BS"/>
</dbReference>
<dbReference type="CDD" id="cd00052">
    <property type="entry name" value="EH"/>
    <property type="match status" value="1"/>
</dbReference>
<dbReference type="GO" id="GO:0006897">
    <property type="term" value="P:endocytosis"/>
    <property type="evidence" value="ECO:0007669"/>
    <property type="project" value="TreeGrafter"/>
</dbReference>
<feature type="domain" description="EF-hand" evidence="5">
    <location>
        <begin position="70"/>
        <end position="100"/>
    </location>
</feature>
<evidence type="ECO:0000256" key="3">
    <source>
        <dbReference type="SAM" id="MobiDB-lite"/>
    </source>
</evidence>
<organism evidence="6">
    <name type="scientific">Blastocystis hominis</name>
    <dbReference type="NCBI Taxonomy" id="12968"/>
    <lineage>
        <taxon>Eukaryota</taxon>
        <taxon>Sar</taxon>
        <taxon>Stramenopiles</taxon>
        <taxon>Bigyra</taxon>
        <taxon>Opalozoa</taxon>
        <taxon>Opalinata</taxon>
        <taxon>Blastocystidae</taxon>
        <taxon>Blastocystis</taxon>
    </lineage>
</organism>
<feature type="region of interest" description="Disordered" evidence="3">
    <location>
        <begin position="399"/>
        <end position="423"/>
    </location>
</feature>
<name>D8M2X5_BLAHO</name>
<dbReference type="PROSITE" id="PS50031">
    <property type="entry name" value="EH"/>
    <property type="match status" value="1"/>
</dbReference>
<dbReference type="OrthoDB" id="10045710at2759"/>
<protein>
    <submittedName>
        <fullName evidence="6">Uncharacterized protein</fullName>
    </submittedName>
</protein>
<evidence type="ECO:0000313" key="7">
    <source>
        <dbReference type="Proteomes" id="UP000008312"/>
    </source>
</evidence>
<keyword evidence="1" id="KW-0106">Calcium</keyword>
<evidence type="ECO:0000259" key="5">
    <source>
        <dbReference type="PROSITE" id="PS50222"/>
    </source>
</evidence>
<feature type="region of interest" description="Disordered" evidence="3">
    <location>
        <begin position="454"/>
        <end position="475"/>
    </location>
</feature>
<dbReference type="AlphaFoldDB" id="D8M2X5"/>
<dbReference type="SMART" id="SM00054">
    <property type="entry name" value="EFh"/>
    <property type="match status" value="2"/>
</dbReference>
<dbReference type="Proteomes" id="UP000008312">
    <property type="component" value="Unassembled WGS sequence"/>
</dbReference>
<dbReference type="InterPro" id="IPR011992">
    <property type="entry name" value="EF-hand-dom_pair"/>
</dbReference>
<evidence type="ECO:0000259" key="4">
    <source>
        <dbReference type="PROSITE" id="PS50031"/>
    </source>
</evidence>
<dbReference type="GO" id="GO:0005886">
    <property type="term" value="C:plasma membrane"/>
    <property type="evidence" value="ECO:0007669"/>
    <property type="project" value="TreeGrafter"/>
</dbReference>